<keyword evidence="4" id="KW-1185">Reference proteome</keyword>
<dbReference type="EMBL" id="MU006113">
    <property type="protein sequence ID" value="KAF2834960.1"/>
    <property type="molecule type" value="Genomic_DNA"/>
</dbReference>
<dbReference type="Gene3D" id="3.40.50.720">
    <property type="entry name" value="NAD(P)-binding Rossmann-like Domain"/>
    <property type="match status" value="1"/>
</dbReference>
<gene>
    <name evidence="3" type="ORF">M501DRAFT_1008911</name>
</gene>
<keyword evidence="2" id="KW-0560">Oxidoreductase</keyword>
<dbReference type="PANTHER" id="PTHR44229">
    <property type="entry name" value="15-HYDROXYPROSTAGLANDIN DEHYDROGENASE [NAD(+)]"/>
    <property type="match status" value="1"/>
</dbReference>
<dbReference type="Pfam" id="PF00106">
    <property type="entry name" value="adh_short"/>
    <property type="match status" value="1"/>
</dbReference>
<dbReference type="SUPFAM" id="SSF51735">
    <property type="entry name" value="NAD(P)-binding Rossmann-fold domains"/>
    <property type="match status" value="1"/>
</dbReference>
<protein>
    <submittedName>
        <fullName evidence="3">Short chain dehydrogenase</fullName>
    </submittedName>
</protein>
<dbReference type="OrthoDB" id="5296at2759"/>
<reference evidence="3" key="1">
    <citation type="journal article" date="2020" name="Stud. Mycol.">
        <title>101 Dothideomycetes genomes: a test case for predicting lifestyles and emergence of pathogens.</title>
        <authorList>
            <person name="Haridas S."/>
            <person name="Albert R."/>
            <person name="Binder M."/>
            <person name="Bloem J."/>
            <person name="Labutti K."/>
            <person name="Salamov A."/>
            <person name="Andreopoulos B."/>
            <person name="Baker S."/>
            <person name="Barry K."/>
            <person name="Bills G."/>
            <person name="Bluhm B."/>
            <person name="Cannon C."/>
            <person name="Castanera R."/>
            <person name="Culley D."/>
            <person name="Daum C."/>
            <person name="Ezra D."/>
            <person name="Gonzalez J."/>
            <person name="Henrissat B."/>
            <person name="Kuo A."/>
            <person name="Liang C."/>
            <person name="Lipzen A."/>
            <person name="Lutzoni F."/>
            <person name="Magnuson J."/>
            <person name="Mondo S."/>
            <person name="Nolan M."/>
            <person name="Ohm R."/>
            <person name="Pangilinan J."/>
            <person name="Park H.-J."/>
            <person name="Ramirez L."/>
            <person name="Alfaro M."/>
            <person name="Sun H."/>
            <person name="Tritt A."/>
            <person name="Yoshinaga Y."/>
            <person name="Zwiers L.-H."/>
            <person name="Turgeon B."/>
            <person name="Goodwin S."/>
            <person name="Spatafora J."/>
            <person name="Crous P."/>
            <person name="Grigoriev I."/>
        </authorList>
    </citation>
    <scope>NUCLEOTIDE SEQUENCE</scope>
    <source>
        <strain evidence="3">CBS 101060</strain>
    </source>
</reference>
<evidence type="ECO:0000313" key="4">
    <source>
        <dbReference type="Proteomes" id="UP000799429"/>
    </source>
</evidence>
<dbReference type="GO" id="GO:0016616">
    <property type="term" value="F:oxidoreductase activity, acting on the CH-OH group of donors, NAD or NADP as acceptor"/>
    <property type="evidence" value="ECO:0007669"/>
    <property type="project" value="TreeGrafter"/>
</dbReference>
<evidence type="ECO:0000313" key="3">
    <source>
        <dbReference type="EMBL" id="KAF2834960.1"/>
    </source>
</evidence>
<evidence type="ECO:0000256" key="2">
    <source>
        <dbReference type="ARBA" id="ARBA00023002"/>
    </source>
</evidence>
<dbReference type="InterPro" id="IPR002347">
    <property type="entry name" value="SDR_fam"/>
</dbReference>
<dbReference type="PANTHER" id="PTHR44229:SF4">
    <property type="entry name" value="15-HYDROXYPROSTAGLANDIN DEHYDROGENASE [NAD(+)]"/>
    <property type="match status" value="1"/>
</dbReference>
<accession>A0A9P4VM99</accession>
<dbReference type="GO" id="GO:0005737">
    <property type="term" value="C:cytoplasm"/>
    <property type="evidence" value="ECO:0007669"/>
    <property type="project" value="TreeGrafter"/>
</dbReference>
<dbReference type="Proteomes" id="UP000799429">
    <property type="component" value="Unassembled WGS sequence"/>
</dbReference>
<dbReference type="InterPro" id="IPR036291">
    <property type="entry name" value="NAD(P)-bd_dom_sf"/>
</dbReference>
<dbReference type="PRINTS" id="PR00081">
    <property type="entry name" value="GDHRDH"/>
</dbReference>
<sequence length="315" mass="33866">MVSEPVPFSVEGKTALITGGGSGIGLALASLLLSRKCNVIIADLSFRPEAQSLIDAHSAPSSSPRVLFVRTDVTSWTQLSTLFATALASFPTIDIVVPSAGIFEPPTSSFWHPPGNSLSRDPVDGDRYKIFDLNLTHPIRVTQLALSHWLNPAPGQQKVEKENPKRVVLVSSIAGQLAGPITPLYHASKWGISGFARSLGWLDKALGVRVNAVAPGMIKTPLWTETEKWKIVDGRIQDNWISPERVAETIVGCAEKEEWGGGSVVEIADPVGGDRVVSMLGDPGPRDYGIRTESLERAVKEVFESLGEGWGVSKP</sequence>
<organism evidence="3 4">
    <name type="scientific">Patellaria atrata CBS 101060</name>
    <dbReference type="NCBI Taxonomy" id="1346257"/>
    <lineage>
        <taxon>Eukaryota</taxon>
        <taxon>Fungi</taxon>
        <taxon>Dikarya</taxon>
        <taxon>Ascomycota</taxon>
        <taxon>Pezizomycotina</taxon>
        <taxon>Dothideomycetes</taxon>
        <taxon>Dothideomycetes incertae sedis</taxon>
        <taxon>Patellariales</taxon>
        <taxon>Patellariaceae</taxon>
        <taxon>Patellaria</taxon>
    </lineage>
</organism>
<proteinExistence type="inferred from homology"/>
<dbReference type="AlphaFoldDB" id="A0A9P4VM99"/>
<comment type="caution">
    <text evidence="3">The sequence shown here is derived from an EMBL/GenBank/DDBJ whole genome shotgun (WGS) entry which is preliminary data.</text>
</comment>
<name>A0A9P4VM99_9PEZI</name>
<evidence type="ECO:0000256" key="1">
    <source>
        <dbReference type="ARBA" id="ARBA00006484"/>
    </source>
</evidence>
<comment type="similarity">
    <text evidence="1">Belongs to the short-chain dehydrogenases/reductases (SDR) family.</text>
</comment>